<dbReference type="InParanoid" id="A0A0H2RQV4"/>
<name>A0A0H2RQV4_9AGAM</name>
<dbReference type="EMBL" id="KQ085951">
    <property type="protein sequence ID" value="KLO13947.1"/>
    <property type="molecule type" value="Genomic_DNA"/>
</dbReference>
<dbReference type="Proteomes" id="UP000053477">
    <property type="component" value="Unassembled WGS sequence"/>
</dbReference>
<gene>
    <name evidence="2" type="ORF">SCHPADRAFT_337531</name>
</gene>
<evidence type="ECO:0000256" key="1">
    <source>
        <dbReference type="SAM" id="MobiDB-lite"/>
    </source>
</evidence>
<proteinExistence type="predicted"/>
<feature type="compositionally biased region" description="Pro residues" evidence="1">
    <location>
        <begin position="88"/>
        <end position="108"/>
    </location>
</feature>
<dbReference type="AlphaFoldDB" id="A0A0H2RQV4"/>
<reference evidence="2 3" key="1">
    <citation type="submission" date="2015-04" db="EMBL/GenBank/DDBJ databases">
        <title>Complete genome sequence of Schizopora paradoxa KUC8140, a cosmopolitan wood degrader in East Asia.</title>
        <authorList>
            <consortium name="DOE Joint Genome Institute"/>
            <person name="Min B."/>
            <person name="Park H."/>
            <person name="Jang Y."/>
            <person name="Kim J.-J."/>
            <person name="Kim K.H."/>
            <person name="Pangilinan J."/>
            <person name="Lipzen A."/>
            <person name="Riley R."/>
            <person name="Grigoriev I.V."/>
            <person name="Spatafora J.W."/>
            <person name="Choi I.-G."/>
        </authorList>
    </citation>
    <scope>NUCLEOTIDE SEQUENCE [LARGE SCALE GENOMIC DNA]</scope>
    <source>
        <strain evidence="2 3">KUC8140</strain>
    </source>
</reference>
<protein>
    <submittedName>
        <fullName evidence="2">Uncharacterized protein</fullName>
    </submittedName>
</protein>
<keyword evidence="3" id="KW-1185">Reference proteome</keyword>
<evidence type="ECO:0000313" key="3">
    <source>
        <dbReference type="Proteomes" id="UP000053477"/>
    </source>
</evidence>
<accession>A0A0H2RQV4</accession>
<feature type="region of interest" description="Disordered" evidence="1">
    <location>
        <begin position="77"/>
        <end position="115"/>
    </location>
</feature>
<organism evidence="2 3">
    <name type="scientific">Schizopora paradoxa</name>
    <dbReference type="NCBI Taxonomy" id="27342"/>
    <lineage>
        <taxon>Eukaryota</taxon>
        <taxon>Fungi</taxon>
        <taxon>Dikarya</taxon>
        <taxon>Basidiomycota</taxon>
        <taxon>Agaricomycotina</taxon>
        <taxon>Agaricomycetes</taxon>
        <taxon>Hymenochaetales</taxon>
        <taxon>Schizoporaceae</taxon>
        <taxon>Schizopora</taxon>
    </lineage>
</organism>
<evidence type="ECO:0000313" key="2">
    <source>
        <dbReference type="EMBL" id="KLO13947.1"/>
    </source>
</evidence>
<sequence length="291" mass="32326">MSFRSSLGTRAMFMRSSRPYSGTMRSTLSQNTVSLTPLPLPCTSPLPLRPSPFSCFFSIPHRYLLLLPPPFTSLHVSPHPDTTAPASPVHPPRSPPSPPHPISQPPAHSPNLSPSRIFSPPLSSGPITSHLPTSRRHALLPSPSHSDPSSSNFRFGWPFVIIFPRVRPTFSSWLGERCDLVLDGVLVACGKLSAILLSVSLELRIFWIPKRPKKCSSDYFRLQIRRSPPAPQDFLGEFLRLQGEDTNFSAILLDSWRSHSSISDRSFGALLLAGRETLHDAPTSFPPRRRF</sequence>